<dbReference type="InterPro" id="IPR005828">
    <property type="entry name" value="MFS_sugar_transport-like"/>
</dbReference>
<dbReference type="InterPro" id="IPR036259">
    <property type="entry name" value="MFS_trans_sf"/>
</dbReference>
<feature type="transmembrane region" description="Helical" evidence="7">
    <location>
        <begin position="124"/>
        <end position="146"/>
    </location>
</feature>
<evidence type="ECO:0000256" key="2">
    <source>
        <dbReference type="ARBA" id="ARBA00010992"/>
    </source>
</evidence>
<keyword evidence="3" id="KW-0813">Transport</keyword>
<feature type="transmembrane region" description="Helical" evidence="7">
    <location>
        <begin position="213"/>
        <end position="232"/>
    </location>
</feature>
<evidence type="ECO:0008006" key="10">
    <source>
        <dbReference type="Google" id="ProtNLM"/>
    </source>
</evidence>
<name>A0AAE1I507_9HYPO</name>
<dbReference type="PANTHER" id="PTHR48022">
    <property type="entry name" value="PLASTIDIC GLUCOSE TRANSPORTER 4"/>
    <property type="match status" value="1"/>
</dbReference>
<dbReference type="PANTHER" id="PTHR48022:SF35">
    <property type="entry name" value="MAJOR FACILITATOR SUPERFAMILY (MFS) PROFILE DOMAIN-CONTAINING PROTEIN"/>
    <property type="match status" value="1"/>
</dbReference>
<evidence type="ECO:0000256" key="5">
    <source>
        <dbReference type="ARBA" id="ARBA00022989"/>
    </source>
</evidence>
<sequence>MHEVTNVSIILFMAAFGGLFIGLNLASMTGILDVMIFSSDPDSPFQRELVTFVMPFGSILGALISSYIVDQFGVSSPLRGAILLLLYVLIGTGILSTNGIQFMATRLIGRTVPGNDEPEAVVSALRVSFILQIIPGLVFMMFALTMPESPYRLASRGHWREAHGLMAALEDGTTTDPKVLAHYEQMRAEIQARRGSGRPRLLMLFHASERSKLVLGVYHATHVLASAGIVWYPLAVSLVYLFNVIAAMAGSSIADIWGRRLTLMSGSIVMIACLMIMGIIQVGFAELNLGYFEDPFFDNLVYVIRNPSVSNTMLAFVSLSVVTYAATWGPTSWAYSTEIFPTYLRSRGVALCTASFWVGNCIMTLAVPSMLNFVAFLHALAGFRETQGGPLEEMDDLFNSEDFAWHFQARGVKFNHLVSRFENDPSVVGNAARDADRPAQEDIELGSMDGNTITNVVAV</sequence>
<organism evidence="8 9">
    <name type="scientific">Trichoderma aggressivum f. europaeum</name>
    <dbReference type="NCBI Taxonomy" id="173218"/>
    <lineage>
        <taxon>Eukaryota</taxon>
        <taxon>Fungi</taxon>
        <taxon>Dikarya</taxon>
        <taxon>Ascomycota</taxon>
        <taxon>Pezizomycotina</taxon>
        <taxon>Sordariomycetes</taxon>
        <taxon>Hypocreomycetidae</taxon>
        <taxon>Hypocreales</taxon>
        <taxon>Hypocreaceae</taxon>
        <taxon>Trichoderma</taxon>
    </lineage>
</organism>
<reference evidence="8" key="1">
    <citation type="submission" date="2023-11" db="EMBL/GenBank/DDBJ databases">
        <title>The genome sequences of three competitors of mushroom-forming fungi.</title>
        <authorList>
            <person name="Beijen E."/>
            <person name="Ohm R.A."/>
        </authorList>
    </citation>
    <scope>NUCLEOTIDE SEQUENCE</scope>
    <source>
        <strain evidence="8">CBS 100526</strain>
    </source>
</reference>
<dbReference type="InterPro" id="IPR003663">
    <property type="entry name" value="Sugar/inositol_transpt"/>
</dbReference>
<keyword evidence="9" id="KW-1185">Reference proteome</keyword>
<feature type="transmembrane region" description="Helical" evidence="7">
    <location>
        <begin position="81"/>
        <end position="104"/>
    </location>
</feature>
<dbReference type="InterPro" id="IPR050360">
    <property type="entry name" value="MFS_Sugar_Transporters"/>
</dbReference>
<dbReference type="PRINTS" id="PR00171">
    <property type="entry name" value="SUGRTRNSPORT"/>
</dbReference>
<keyword evidence="6 7" id="KW-0472">Membrane</keyword>
<dbReference type="AlphaFoldDB" id="A0AAE1I507"/>
<accession>A0AAE1I507</accession>
<keyword evidence="4 7" id="KW-0812">Transmembrane</keyword>
<gene>
    <name evidence="8" type="ORF">Triagg1_10966</name>
</gene>
<keyword evidence="5 7" id="KW-1133">Transmembrane helix</keyword>
<evidence type="ECO:0000313" key="9">
    <source>
        <dbReference type="Proteomes" id="UP001273209"/>
    </source>
</evidence>
<evidence type="ECO:0000256" key="4">
    <source>
        <dbReference type="ARBA" id="ARBA00022692"/>
    </source>
</evidence>
<feature type="transmembrane region" description="Helical" evidence="7">
    <location>
        <begin position="7"/>
        <end position="37"/>
    </location>
</feature>
<dbReference type="GeneID" id="87915000"/>
<evidence type="ECO:0000313" key="8">
    <source>
        <dbReference type="EMBL" id="KAK4059838.1"/>
    </source>
</evidence>
<dbReference type="EMBL" id="JAWRVG010000100">
    <property type="protein sequence ID" value="KAK4059838.1"/>
    <property type="molecule type" value="Genomic_DNA"/>
</dbReference>
<dbReference type="SUPFAM" id="SSF103473">
    <property type="entry name" value="MFS general substrate transporter"/>
    <property type="match status" value="1"/>
</dbReference>
<dbReference type="GO" id="GO:0005351">
    <property type="term" value="F:carbohydrate:proton symporter activity"/>
    <property type="evidence" value="ECO:0007669"/>
    <property type="project" value="TreeGrafter"/>
</dbReference>
<feature type="transmembrane region" description="Helical" evidence="7">
    <location>
        <begin position="238"/>
        <end position="257"/>
    </location>
</feature>
<feature type="transmembrane region" description="Helical" evidence="7">
    <location>
        <begin position="269"/>
        <end position="292"/>
    </location>
</feature>
<dbReference type="RefSeq" id="XP_062750074.1">
    <property type="nucleotide sequence ID" value="XM_062895095.1"/>
</dbReference>
<protein>
    <recommendedName>
        <fullName evidence="10">Major facilitator superfamily (MFS) profile domain-containing protein</fullName>
    </recommendedName>
</protein>
<dbReference type="Proteomes" id="UP001273209">
    <property type="component" value="Unassembled WGS sequence"/>
</dbReference>
<comment type="subcellular location">
    <subcellularLocation>
        <location evidence="1">Membrane</location>
        <topology evidence="1">Multi-pass membrane protein</topology>
    </subcellularLocation>
</comment>
<proteinExistence type="inferred from homology"/>
<dbReference type="Pfam" id="PF00083">
    <property type="entry name" value="Sugar_tr"/>
    <property type="match status" value="1"/>
</dbReference>
<evidence type="ECO:0000256" key="3">
    <source>
        <dbReference type="ARBA" id="ARBA00022448"/>
    </source>
</evidence>
<feature type="transmembrane region" description="Helical" evidence="7">
    <location>
        <begin position="312"/>
        <end position="336"/>
    </location>
</feature>
<evidence type="ECO:0000256" key="7">
    <source>
        <dbReference type="SAM" id="Phobius"/>
    </source>
</evidence>
<dbReference type="Gene3D" id="1.20.1250.20">
    <property type="entry name" value="MFS general substrate transporter like domains"/>
    <property type="match status" value="2"/>
</dbReference>
<evidence type="ECO:0000256" key="1">
    <source>
        <dbReference type="ARBA" id="ARBA00004141"/>
    </source>
</evidence>
<comment type="similarity">
    <text evidence="2">Belongs to the major facilitator superfamily. Sugar transporter (TC 2.A.1.1) family.</text>
</comment>
<evidence type="ECO:0000256" key="6">
    <source>
        <dbReference type="ARBA" id="ARBA00023136"/>
    </source>
</evidence>
<comment type="caution">
    <text evidence="8">The sequence shown here is derived from an EMBL/GenBank/DDBJ whole genome shotgun (WGS) entry which is preliminary data.</text>
</comment>
<feature type="transmembrane region" description="Helical" evidence="7">
    <location>
        <begin position="49"/>
        <end position="69"/>
    </location>
</feature>
<feature type="transmembrane region" description="Helical" evidence="7">
    <location>
        <begin position="348"/>
        <end position="371"/>
    </location>
</feature>
<dbReference type="GO" id="GO:0016020">
    <property type="term" value="C:membrane"/>
    <property type="evidence" value="ECO:0007669"/>
    <property type="project" value="UniProtKB-SubCell"/>
</dbReference>